<dbReference type="OrthoDB" id="609485at2"/>
<dbReference type="EMBL" id="SACK01000003">
    <property type="protein sequence ID" value="RVU00792.1"/>
    <property type="molecule type" value="Genomic_DNA"/>
</dbReference>
<keyword evidence="2" id="KW-0645">Protease</keyword>
<dbReference type="AlphaFoldDB" id="A0A437MT28"/>
<gene>
    <name evidence="2" type="ORF">EOD41_09135</name>
</gene>
<feature type="signal peptide" evidence="1">
    <location>
        <begin position="1"/>
        <end position="22"/>
    </location>
</feature>
<evidence type="ECO:0000256" key="1">
    <source>
        <dbReference type="SAM" id="SignalP"/>
    </source>
</evidence>
<sequence>MRYLITFTLLTISLFFYKPALAQQDSISLNDVVAKANKVAEGYPIEKVYLHFDKPYYAVGDTVWFKAYLTSVLNTPSQISRIIYVDVINSKDVLVQSLTLPVKEGTASGQFALTKELYSQENYHIRAYTKWMANFDAAYFFNKTITVGDANKQVSTVVSLNQAAGNTVTASIIYRDAEGKPYADKKVNWYVSVGGYEDVAKGKGTTANDGTLTVSFVNSKNADLSKANLHASLAIGGGKEDYNQDIPLKTISATTDVQFFPEGGNMVNNVPGRVAMKAIKPDGLSIGFTADIVDGEGNKLTTCSSAHAGMGSFELTPVSGKTYKAIVTFTDGSKETYQLPRVKSTGFVLSANNLTDTSRIFIRLTADSSYLKANKGKSYYIVGKSGQIVCYAAKTTLNDATTSAALPASKFPTGIVQITLLNNNGLPVSERLVFVKHNNNLTLGLTTDKTVYPNRQKVKLGISAKNNITAAEGDLSLTIVDETKVPYDENAETTILTSLLLTSDLRGYIENPNYYFRSANKDAAANLDLLLLTQGYRRFTYTEMTKNRLPQIDFFPEQGITITGTLRQLNGVPVKDGGVTLQIPDKYYTTSTKTNSEGKFAFINLAFADSAKVIISAKNNYNAKNLMLMIDGMSYPALSKNPNYPDERLNIDTIMPKYLANSKEVLKSSRMLQEVVIKGKAIKKQGPSHADYPALAGLSSIDGRVISGDMLKGCANIFLCLQGMAPGVTYDSNTAAFYVSRDYNAGKRIPMAIYVNGMPVDVNYLSSIVSNDVESVEVFLRDALGLVNNINQTNGVLVINKKTPPKGTKISLQELEELIPQPNLAKLTPKGYDFPKVFYSPKYTVAGGSFGPDLRTTIYWNPKVVTDATGKASVEFFTGDNKGTYKAIVEGFDKNGHIGRTVYRFKVQ</sequence>
<comment type="caution">
    <text evidence="2">The sequence shown here is derived from an EMBL/GenBank/DDBJ whole genome shotgun (WGS) entry which is preliminary data.</text>
</comment>
<keyword evidence="3" id="KW-1185">Reference proteome</keyword>
<dbReference type="SUPFAM" id="SSF56935">
    <property type="entry name" value="Porins"/>
    <property type="match status" value="1"/>
</dbReference>
<dbReference type="Gene3D" id="2.60.40.1930">
    <property type="match status" value="1"/>
</dbReference>
<evidence type="ECO:0000313" key="3">
    <source>
        <dbReference type="Proteomes" id="UP000282759"/>
    </source>
</evidence>
<evidence type="ECO:0000313" key="2">
    <source>
        <dbReference type="EMBL" id="RVU00792.1"/>
    </source>
</evidence>
<name>A0A437MT28_9SPHI</name>
<accession>A0A437MT28</accession>
<keyword evidence="2" id="KW-0121">Carboxypeptidase</keyword>
<dbReference type="GO" id="GO:0004180">
    <property type="term" value="F:carboxypeptidase activity"/>
    <property type="evidence" value="ECO:0007669"/>
    <property type="project" value="UniProtKB-KW"/>
</dbReference>
<proteinExistence type="predicted"/>
<organism evidence="2 3">
    <name type="scientific">Mucilaginibacter limnophilus</name>
    <dbReference type="NCBI Taxonomy" id="1932778"/>
    <lineage>
        <taxon>Bacteria</taxon>
        <taxon>Pseudomonadati</taxon>
        <taxon>Bacteroidota</taxon>
        <taxon>Sphingobacteriia</taxon>
        <taxon>Sphingobacteriales</taxon>
        <taxon>Sphingobacteriaceae</taxon>
        <taxon>Mucilaginibacter</taxon>
    </lineage>
</organism>
<dbReference type="Proteomes" id="UP000282759">
    <property type="component" value="Unassembled WGS sequence"/>
</dbReference>
<reference evidence="2 3" key="1">
    <citation type="submission" date="2019-01" db="EMBL/GenBank/DDBJ databases">
        <authorList>
            <person name="Chen W.-M."/>
        </authorList>
    </citation>
    <scope>NUCLEOTIDE SEQUENCE [LARGE SCALE GENOMIC DNA]</scope>
    <source>
        <strain evidence="2 3">YBJ-36</strain>
    </source>
</reference>
<feature type="chain" id="PRO_5019163130" evidence="1">
    <location>
        <begin position="23"/>
        <end position="908"/>
    </location>
</feature>
<protein>
    <submittedName>
        <fullName evidence="2">Carboxypeptidase regulatory-like domain-containing protein</fullName>
    </submittedName>
</protein>
<dbReference type="RefSeq" id="WP_127704509.1">
    <property type="nucleotide sequence ID" value="NZ_SACK01000003.1"/>
</dbReference>
<keyword evidence="2" id="KW-0378">Hydrolase</keyword>
<keyword evidence="1" id="KW-0732">Signal</keyword>